<protein>
    <submittedName>
        <fullName evidence="2">Uncharacterized protein</fullName>
    </submittedName>
</protein>
<evidence type="ECO:0000313" key="2">
    <source>
        <dbReference type="EMBL" id="CAE2236157.1"/>
    </source>
</evidence>
<accession>A0A7S4IPZ5</accession>
<feature type="signal peptide" evidence="1">
    <location>
        <begin position="1"/>
        <end position="25"/>
    </location>
</feature>
<reference evidence="2" key="1">
    <citation type="submission" date="2021-01" db="EMBL/GenBank/DDBJ databases">
        <authorList>
            <person name="Corre E."/>
            <person name="Pelletier E."/>
            <person name="Niang G."/>
            <person name="Scheremetjew M."/>
            <person name="Finn R."/>
            <person name="Kale V."/>
            <person name="Holt S."/>
            <person name="Cochrane G."/>
            <person name="Meng A."/>
            <person name="Brown T."/>
            <person name="Cohen L."/>
        </authorList>
    </citation>
    <scope>NUCLEOTIDE SEQUENCE</scope>
    <source>
        <strain evidence="2">Isolate 1302-5</strain>
    </source>
</reference>
<keyword evidence="1" id="KW-0732">Signal</keyword>
<dbReference type="InterPro" id="IPR025533">
    <property type="entry name" value="DUF4419"/>
</dbReference>
<feature type="chain" id="PRO_5030655071" evidence="1">
    <location>
        <begin position="26"/>
        <end position="586"/>
    </location>
</feature>
<dbReference type="EMBL" id="HBKQ01020595">
    <property type="protein sequence ID" value="CAE2236157.1"/>
    <property type="molecule type" value="Transcribed_RNA"/>
</dbReference>
<proteinExistence type="predicted"/>
<dbReference type="Pfam" id="PF14388">
    <property type="entry name" value="DUF4419"/>
    <property type="match status" value="1"/>
</dbReference>
<dbReference type="PANTHER" id="PTHR31252:SF11">
    <property type="entry name" value="DUF4419 DOMAIN-CONTAINING PROTEIN"/>
    <property type="match status" value="1"/>
</dbReference>
<dbReference type="AlphaFoldDB" id="A0A7S4IPZ5"/>
<dbReference type="PANTHER" id="PTHR31252">
    <property type="entry name" value="DUF4419 DOMAIN-CONTAINING PROTEIN"/>
    <property type="match status" value="1"/>
</dbReference>
<name>A0A7S4IPZ5_9STRA</name>
<gene>
    <name evidence="2" type="ORF">OAUR00152_LOCUS13928</name>
</gene>
<sequence length="586" mass="65286">MLSSRLHTSIVTALLLVLTPDVSWASGTCSRSDRARMEKALVPSGIAKHGDCSAIPLEDECSSIFAPNIGSITGRAHRNTFDVIPKHETLPNSTTGVRFNVESVPAALKEDAEMERLTRDSVANGAKKNAKSFYAKDDRYEMSKPEDVRLEVLSDVPETQVFTGGTGFLAASLTAFAHHLPLALEPDHVWTVVSFAFAKHVEENAESLRKNFVRHDGKKRLLLVDANHLRMNGGKNLGSGSSSPAKEWEEDVFPEFSRQIQEHIGESTVRKIAPEFSTTNPAARAAKEITLMSAMKNYFSFGMGTSCGIPSVTLLGSREDWSSLRARAEELGELMTTEFSELWMPILLPVLDQFVESYDGNVDHGFWQSMVKVRRGPKPDSSGSEPKISGWLQILFPYLKDGELSGGLRPWQDMYFHGPAPENFPSVISSAPVDWVYYGSVHNLHFHAGITGFVQDSDDGGTLAPLVGWYVTHDPHREPDARLLVVKAEMKALLRGHAEEARKEPLDEGAEWYGRFCALHVEGQFIERHARVASLKRKYDELMKTGDAKHWTKMERLRDKYDRIMQAKETVTISADEAIRAFLADE</sequence>
<evidence type="ECO:0000256" key="1">
    <source>
        <dbReference type="SAM" id="SignalP"/>
    </source>
</evidence>
<organism evidence="2">
    <name type="scientific">Odontella aurita</name>
    <dbReference type="NCBI Taxonomy" id="265563"/>
    <lineage>
        <taxon>Eukaryota</taxon>
        <taxon>Sar</taxon>
        <taxon>Stramenopiles</taxon>
        <taxon>Ochrophyta</taxon>
        <taxon>Bacillariophyta</taxon>
        <taxon>Mediophyceae</taxon>
        <taxon>Biddulphiophycidae</taxon>
        <taxon>Eupodiscales</taxon>
        <taxon>Odontellaceae</taxon>
        <taxon>Odontella</taxon>
    </lineage>
</organism>